<comment type="catalytic activity">
    <reaction evidence="12">
        <text>tRNA(Ala) + L-alanine + ATP = L-alanyl-tRNA(Ala) + AMP + diphosphate</text>
        <dbReference type="Rhea" id="RHEA:12540"/>
        <dbReference type="Rhea" id="RHEA-COMP:9657"/>
        <dbReference type="Rhea" id="RHEA-COMP:9923"/>
        <dbReference type="ChEBI" id="CHEBI:30616"/>
        <dbReference type="ChEBI" id="CHEBI:33019"/>
        <dbReference type="ChEBI" id="CHEBI:57972"/>
        <dbReference type="ChEBI" id="CHEBI:78442"/>
        <dbReference type="ChEBI" id="CHEBI:78497"/>
        <dbReference type="ChEBI" id="CHEBI:456215"/>
        <dbReference type="EC" id="6.1.1.7"/>
    </reaction>
</comment>
<keyword evidence="4 12" id="KW-0436">Ligase</keyword>
<dbReference type="AlphaFoldDB" id="A0A4Q9QRB0"/>
<dbReference type="InterPro" id="IPR012947">
    <property type="entry name" value="tRNA_SAD"/>
</dbReference>
<dbReference type="NCBIfam" id="TIGR00344">
    <property type="entry name" value="alaS"/>
    <property type="match status" value="1"/>
</dbReference>
<dbReference type="HAMAP" id="MF_00036_B">
    <property type="entry name" value="Ala_tRNA_synth_B"/>
    <property type="match status" value="1"/>
</dbReference>
<dbReference type="SUPFAM" id="SSF55186">
    <property type="entry name" value="ThrRS/AlaRS common domain"/>
    <property type="match status" value="1"/>
</dbReference>
<dbReference type="FunFam" id="2.40.30.130:FF:000001">
    <property type="entry name" value="Alanine--tRNA ligase"/>
    <property type="match status" value="1"/>
</dbReference>
<dbReference type="OrthoDB" id="9803884at2"/>
<keyword evidence="16" id="KW-1185">Reference proteome</keyword>
<dbReference type="GO" id="GO:0045892">
    <property type="term" value="P:negative regulation of DNA-templated transcription"/>
    <property type="evidence" value="ECO:0007669"/>
    <property type="project" value="TreeGrafter"/>
</dbReference>
<dbReference type="SUPFAM" id="SSF101353">
    <property type="entry name" value="Putative anticodon-binding domain of alanyl-tRNA synthetase (AlaRS)"/>
    <property type="match status" value="1"/>
</dbReference>
<dbReference type="CDD" id="cd00673">
    <property type="entry name" value="AlaRS_core"/>
    <property type="match status" value="1"/>
</dbReference>
<dbReference type="Proteomes" id="UP000292302">
    <property type="component" value="Unassembled WGS sequence"/>
</dbReference>
<evidence type="ECO:0000256" key="7">
    <source>
        <dbReference type="ARBA" id="ARBA00022833"/>
    </source>
</evidence>
<dbReference type="EC" id="6.1.1.7" evidence="12"/>
<dbReference type="FunFam" id="3.30.54.20:FF:000001">
    <property type="entry name" value="Alanine--tRNA ligase"/>
    <property type="match status" value="1"/>
</dbReference>
<dbReference type="FunFam" id="3.10.310.40:FF:000001">
    <property type="entry name" value="Alanine--tRNA ligase"/>
    <property type="match status" value="1"/>
</dbReference>
<dbReference type="InterPro" id="IPR018165">
    <property type="entry name" value="Ala-tRNA-synth_IIc_core"/>
</dbReference>
<dbReference type="Gene3D" id="3.30.54.20">
    <property type="match status" value="1"/>
</dbReference>
<comment type="domain">
    <text evidence="12">Consists of three domains; the N-terminal catalytic domain, the editing domain and the C-terminal C-Ala domain. The editing domain removes incorrectly charged amino acids, while the C-Ala domain, along with tRNA(Ala), serves as a bridge to cooperatively bring together the editing and aminoacylation centers thus stimulating deacylation of misacylated tRNAs.</text>
</comment>
<protein>
    <recommendedName>
        <fullName evidence="12">Alanine--tRNA ligase</fullName>
        <ecNumber evidence="12">6.1.1.7</ecNumber>
    </recommendedName>
    <alternativeName>
        <fullName evidence="12">Alanyl-tRNA synthetase</fullName>
        <shortName evidence="12">AlaRS</shortName>
    </alternativeName>
</protein>
<dbReference type="InterPro" id="IPR003156">
    <property type="entry name" value="DHHA1_dom"/>
</dbReference>
<accession>A0A4Q9QRB0</accession>
<evidence type="ECO:0000256" key="3">
    <source>
        <dbReference type="ARBA" id="ARBA00022555"/>
    </source>
</evidence>
<dbReference type="GO" id="GO:0008270">
    <property type="term" value="F:zinc ion binding"/>
    <property type="evidence" value="ECO:0007669"/>
    <property type="project" value="UniProtKB-UniRule"/>
</dbReference>
<dbReference type="Gene3D" id="3.30.930.10">
    <property type="entry name" value="Bira Bifunctional Protein, Domain 2"/>
    <property type="match status" value="1"/>
</dbReference>
<feature type="domain" description="Alanyl-transfer RNA synthetases family profile" evidence="14">
    <location>
        <begin position="1"/>
        <end position="708"/>
    </location>
</feature>
<dbReference type="Gene3D" id="3.10.310.40">
    <property type="match status" value="1"/>
</dbReference>
<keyword evidence="13" id="KW-0175">Coiled coil</keyword>
<evidence type="ECO:0000256" key="2">
    <source>
        <dbReference type="ARBA" id="ARBA00008226"/>
    </source>
</evidence>
<evidence type="ECO:0000256" key="12">
    <source>
        <dbReference type="HAMAP-Rule" id="MF_00036"/>
    </source>
</evidence>
<evidence type="ECO:0000259" key="14">
    <source>
        <dbReference type="PROSITE" id="PS50860"/>
    </source>
</evidence>
<dbReference type="PROSITE" id="PS50860">
    <property type="entry name" value="AA_TRNA_LIGASE_II_ALA"/>
    <property type="match status" value="1"/>
</dbReference>
<evidence type="ECO:0000256" key="11">
    <source>
        <dbReference type="ARBA" id="ARBA00023146"/>
    </source>
</evidence>
<dbReference type="GO" id="GO:0004813">
    <property type="term" value="F:alanine-tRNA ligase activity"/>
    <property type="evidence" value="ECO:0007669"/>
    <property type="project" value="UniProtKB-UniRule"/>
</dbReference>
<evidence type="ECO:0000256" key="6">
    <source>
        <dbReference type="ARBA" id="ARBA00022741"/>
    </source>
</evidence>
<evidence type="ECO:0000313" key="16">
    <source>
        <dbReference type="Proteomes" id="UP000292302"/>
    </source>
</evidence>
<comment type="cofactor">
    <cofactor evidence="12">
        <name>Zn(2+)</name>
        <dbReference type="ChEBI" id="CHEBI:29105"/>
    </cofactor>
    <text evidence="12">Binds 1 zinc ion per subunit.</text>
</comment>
<feature type="binding site" evidence="12">
    <location>
        <position position="669"/>
    </location>
    <ligand>
        <name>Zn(2+)</name>
        <dbReference type="ChEBI" id="CHEBI:29105"/>
    </ligand>
</feature>
<sequence>MKSAEIREAFLSFFEEKGHTRVASSSLIPNNDPTLLFTNAGMNQFKDCFLGLEKRAYTRAATSQKCVRAGGKHNDLENVGYTARHHTFFEMLGNFSFGDYFKRDAIHFAWEFLTGDKWLNLPKEKLWVTVYATDDEAYDIWNKEVGVPAERMIRIGDNKGAPYASDNFWTMGDTGPCGPCTEIFFDHGEHIWGGPPGSPEEDGDRYIEIWNNVFMQFNRTADGVLHPLPAPSVDTGMGLERISAVLQHVNSNYEIDLFQSLLSASAQAIGCANNGDASLKVVADHIRSCSFLIADGITPSNEGRGYVLRRIVRRACRHGNKLGAKGSFFHKIVAALASEMGEAFPELKQQQAHIERVLKTEEEQFAKTLEQGLKILEQDLAELSGTVIPGEVIFKLYDTYGFPVDLTGDIARERELTLDEAGFEREMEAQRVRARSASSFGMDYNSLVKVDSDTRFLGYNATVASGELLVLLRDGQSVDTLNEGEEGVVVLDQTPFYAEAGGQVGDCGFFEGPGVRFDVRDTTKAGGAYLHHGVVSKGSLSVGASINAEVDASVRTATSLNHSATHLLHAALRQVLGEHVQQKGSLVDSQRLRFDFSHFEAIAPAQLKELEEIVNREVRRNTPVQTEETDIETAKAKGAMALFGEKYGDQVRVLTMGDGFSVELCGGIHANRTGDIGLFKIVSEGGVAAGVRRIEAVTGATAFAYLNGAEEQLKEVAALVKGSRDNLLDKLAAVLDRSRQLEKELEQLKAKAASAAGSDLAGSAVDIKGVKTLSARIDGLDGKGLLTLVDQLKNKLGSAVILLGGVQDDKVVLVAGVTQDLTAKLKAGDLMKQAAAAVGGKGGGRPDMAQGGGVDAAALDAALALIGPFVEQGL</sequence>
<gene>
    <name evidence="12" type="primary">alaS</name>
    <name evidence="15" type="ORF">DNK06_02980</name>
</gene>
<dbReference type="FunFam" id="3.30.930.10:FF:000004">
    <property type="entry name" value="Alanine--tRNA ligase"/>
    <property type="match status" value="1"/>
</dbReference>
<evidence type="ECO:0000256" key="8">
    <source>
        <dbReference type="ARBA" id="ARBA00022840"/>
    </source>
</evidence>
<evidence type="ECO:0000256" key="9">
    <source>
        <dbReference type="ARBA" id="ARBA00022884"/>
    </source>
</evidence>
<dbReference type="SMART" id="SM00863">
    <property type="entry name" value="tRNA_SAD"/>
    <property type="match status" value="1"/>
</dbReference>
<reference evidence="15 16" key="1">
    <citation type="submission" date="2018-06" db="EMBL/GenBank/DDBJ databases">
        <title>Three novel Pseudomonas species isolated from symptomatic oak.</title>
        <authorList>
            <person name="Bueno-Gonzalez V."/>
            <person name="Brady C."/>
        </authorList>
    </citation>
    <scope>NUCLEOTIDE SEQUENCE [LARGE SCALE GENOMIC DNA]</scope>
    <source>
        <strain evidence="15 16">P9A</strain>
    </source>
</reference>
<evidence type="ECO:0000313" key="15">
    <source>
        <dbReference type="EMBL" id="TBU83405.1"/>
    </source>
</evidence>
<organism evidence="15 16">
    <name type="scientific">Phytopseudomonas daroniae</name>
    <dbReference type="NCBI Taxonomy" id="2487519"/>
    <lineage>
        <taxon>Bacteria</taxon>
        <taxon>Pseudomonadati</taxon>
        <taxon>Pseudomonadota</taxon>
        <taxon>Gammaproteobacteria</taxon>
        <taxon>Pseudomonadales</taxon>
        <taxon>Pseudomonadaceae</taxon>
        <taxon>Phytopseudomonas</taxon>
    </lineage>
</organism>
<dbReference type="PANTHER" id="PTHR11777:SF9">
    <property type="entry name" value="ALANINE--TRNA LIGASE, CYTOPLASMIC"/>
    <property type="match status" value="1"/>
</dbReference>
<keyword evidence="9 12" id="KW-0694">RNA-binding</keyword>
<dbReference type="SUPFAM" id="SSF55681">
    <property type="entry name" value="Class II aaRS and biotin synthetases"/>
    <property type="match status" value="1"/>
</dbReference>
<dbReference type="EMBL" id="QJUI01000002">
    <property type="protein sequence ID" value="TBU83405.1"/>
    <property type="molecule type" value="Genomic_DNA"/>
</dbReference>
<dbReference type="InterPro" id="IPR050058">
    <property type="entry name" value="Ala-tRNA_ligase"/>
</dbReference>
<keyword evidence="7 12" id="KW-0862">Zinc</keyword>
<dbReference type="InterPro" id="IPR009000">
    <property type="entry name" value="Transl_B-barrel_sf"/>
</dbReference>
<proteinExistence type="inferred from homology"/>
<comment type="similarity">
    <text evidence="2 12">Belongs to the class-II aminoacyl-tRNA synthetase family.</text>
</comment>
<dbReference type="PRINTS" id="PR00980">
    <property type="entry name" value="TRNASYNTHALA"/>
</dbReference>
<feature type="binding site" evidence="12">
    <location>
        <position position="562"/>
    </location>
    <ligand>
        <name>Zn(2+)</name>
        <dbReference type="ChEBI" id="CHEBI:29105"/>
    </ligand>
</feature>
<dbReference type="InterPro" id="IPR018162">
    <property type="entry name" value="Ala-tRNA-ligase_IIc_anticod-bd"/>
</dbReference>
<name>A0A4Q9QRB0_9GAMM</name>
<comment type="function">
    <text evidence="12">Catalyzes the attachment of alanine to tRNA(Ala) in a two-step reaction: alanine is first activated by ATP to form Ala-AMP and then transferred to the acceptor end of tRNA(Ala). Also edits incorrectly charged Ser-tRNA(Ala) and Gly-tRNA(Ala) via its editing domain.</text>
</comment>
<feature type="binding site" evidence="12">
    <location>
        <position position="566"/>
    </location>
    <ligand>
        <name>Zn(2+)</name>
        <dbReference type="ChEBI" id="CHEBI:29105"/>
    </ligand>
</feature>
<dbReference type="Pfam" id="PF07973">
    <property type="entry name" value="tRNA_SAD"/>
    <property type="match status" value="1"/>
</dbReference>
<dbReference type="Gene3D" id="3.30.980.10">
    <property type="entry name" value="Threonyl-trna Synthetase, Chain A, domain 2"/>
    <property type="match status" value="1"/>
</dbReference>
<comment type="caution">
    <text evidence="15">The sequence shown here is derived from an EMBL/GenBank/DDBJ whole genome shotgun (WGS) entry which is preliminary data.</text>
</comment>
<dbReference type="GO" id="GO:0005524">
    <property type="term" value="F:ATP binding"/>
    <property type="evidence" value="ECO:0007669"/>
    <property type="project" value="UniProtKB-UniRule"/>
</dbReference>
<dbReference type="InterPro" id="IPR023033">
    <property type="entry name" value="Ala_tRNA_ligase_euk/bac"/>
</dbReference>
<dbReference type="InterPro" id="IPR018163">
    <property type="entry name" value="Thr/Ala-tRNA-synth_IIc_edit"/>
</dbReference>
<dbReference type="Gene3D" id="2.40.30.130">
    <property type="match status" value="1"/>
</dbReference>
<keyword evidence="12" id="KW-0963">Cytoplasm</keyword>
<evidence type="ECO:0000256" key="13">
    <source>
        <dbReference type="SAM" id="Coils"/>
    </source>
</evidence>
<keyword evidence="3 12" id="KW-0820">tRNA-binding</keyword>
<feature type="coiled-coil region" evidence="13">
    <location>
        <begin position="706"/>
        <end position="758"/>
    </location>
</feature>
<dbReference type="FunFam" id="3.30.980.10:FF:000004">
    <property type="entry name" value="Alanine--tRNA ligase, cytoplasmic"/>
    <property type="match status" value="1"/>
</dbReference>
<dbReference type="GO" id="GO:0006419">
    <property type="term" value="P:alanyl-tRNA aminoacylation"/>
    <property type="evidence" value="ECO:0007669"/>
    <property type="project" value="UniProtKB-UniRule"/>
</dbReference>
<dbReference type="InterPro" id="IPR002318">
    <property type="entry name" value="Ala-tRNA-lgiase_IIc"/>
</dbReference>
<keyword evidence="11 12" id="KW-0030">Aminoacyl-tRNA synthetase</keyword>
<dbReference type="SUPFAM" id="SSF50447">
    <property type="entry name" value="Translation proteins"/>
    <property type="match status" value="1"/>
</dbReference>
<dbReference type="Gene3D" id="6.10.250.550">
    <property type="match status" value="1"/>
</dbReference>
<dbReference type="RefSeq" id="WP_131178550.1">
    <property type="nucleotide sequence ID" value="NZ_QJUI01000002.1"/>
</dbReference>
<evidence type="ECO:0000256" key="10">
    <source>
        <dbReference type="ARBA" id="ARBA00022917"/>
    </source>
</evidence>
<evidence type="ECO:0000256" key="5">
    <source>
        <dbReference type="ARBA" id="ARBA00022723"/>
    </source>
</evidence>
<dbReference type="InterPro" id="IPR018164">
    <property type="entry name" value="Ala-tRNA-synth_IIc_N"/>
</dbReference>
<dbReference type="GO" id="GO:0002161">
    <property type="term" value="F:aminoacyl-tRNA deacylase activity"/>
    <property type="evidence" value="ECO:0007669"/>
    <property type="project" value="TreeGrafter"/>
</dbReference>
<evidence type="ECO:0000256" key="4">
    <source>
        <dbReference type="ARBA" id="ARBA00022598"/>
    </source>
</evidence>
<comment type="subcellular location">
    <subcellularLocation>
        <location evidence="1 12">Cytoplasm</location>
    </subcellularLocation>
</comment>
<dbReference type="PANTHER" id="PTHR11777">
    <property type="entry name" value="ALANYL-TRNA SYNTHETASE"/>
    <property type="match status" value="1"/>
</dbReference>
<dbReference type="GO" id="GO:0000049">
    <property type="term" value="F:tRNA binding"/>
    <property type="evidence" value="ECO:0007669"/>
    <property type="project" value="UniProtKB-KW"/>
</dbReference>
<evidence type="ECO:0000256" key="1">
    <source>
        <dbReference type="ARBA" id="ARBA00004496"/>
    </source>
</evidence>
<dbReference type="GO" id="GO:0005829">
    <property type="term" value="C:cytosol"/>
    <property type="evidence" value="ECO:0007669"/>
    <property type="project" value="TreeGrafter"/>
</dbReference>
<dbReference type="Pfam" id="PF01411">
    <property type="entry name" value="tRNA-synt_2c"/>
    <property type="match status" value="1"/>
</dbReference>
<keyword evidence="8 12" id="KW-0067">ATP-binding</keyword>
<feature type="binding site" evidence="12">
    <location>
        <position position="665"/>
    </location>
    <ligand>
        <name>Zn(2+)</name>
        <dbReference type="ChEBI" id="CHEBI:29105"/>
    </ligand>
</feature>
<keyword evidence="10 12" id="KW-0648">Protein biosynthesis</keyword>
<keyword evidence="5 12" id="KW-0479">Metal-binding</keyword>
<keyword evidence="6 12" id="KW-0547">Nucleotide-binding</keyword>
<dbReference type="InterPro" id="IPR045864">
    <property type="entry name" value="aa-tRNA-synth_II/BPL/LPL"/>
</dbReference>
<dbReference type="Pfam" id="PF02272">
    <property type="entry name" value="DHHA1"/>
    <property type="match status" value="1"/>
</dbReference>